<proteinExistence type="predicted"/>
<dbReference type="EMBL" id="CM047739">
    <property type="protein sequence ID" value="KAJ0042865.1"/>
    <property type="molecule type" value="Genomic_DNA"/>
</dbReference>
<name>A0ACC0YYI2_9ROSI</name>
<accession>A0ACC0YYI2</accession>
<reference evidence="2" key="1">
    <citation type="journal article" date="2023" name="G3 (Bethesda)">
        <title>Genome assembly and association tests identify interacting loci associated with vigor, precocity, and sex in interspecific pistachio rootstocks.</title>
        <authorList>
            <person name="Palmer W."/>
            <person name="Jacygrad E."/>
            <person name="Sagayaradj S."/>
            <person name="Cavanaugh K."/>
            <person name="Han R."/>
            <person name="Bertier L."/>
            <person name="Beede B."/>
            <person name="Kafkas S."/>
            <person name="Golino D."/>
            <person name="Preece J."/>
            <person name="Michelmore R."/>
        </authorList>
    </citation>
    <scope>NUCLEOTIDE SEQUENCE [LARGE SCALE GENOMIC DNA]</scope>
</reference>
<keyword evidence="2" id="KW-1185">Reference proteome</keyword>
<evidence type="ECO:0000313" key="2">
    <source>
        <dbReference type="Proteomes" id="UP001163603"/>
    </source>
</evidence>
<evidence type="ECO:0000313" key="1">
    <source>
        <dbReference type="EMBL" id="KAJ0042865.1"/>
    </source>
</evidence>
<organism evidence="1 2">
    <name type="scientific">Pistacia integerrima</name>
    <dbReference type="NCBI Taxonomy" id="434235"/>
    <lineage>
        <taxon>Eukaryota</taxon>
        <taxon>Viridiplantae</taxon>
        <taxon>Streptophyta</taxon>
        <taxon>Embryophyta</taxon>
        <taxon>Tracheophyta</taxon>
        <taxon>Spermatophyta</taxon>
        <taxon>Magnoliopsida</taxon>
        <taxon>eudicotyledons</taxon>
        <taxon>Gunneridae</taxon>
        <taxon>Pentapetalae</taxon>
        <taxon>rosids</taxon>
        <taxon>malvids</taxon>
        <taxon>Sapindales</taxon>
        <taxon>Anacardiaceae</taxon>
        <taxon>Pistacia</taxon>
    </lineage>
</organism>
<sequence length="86" mass="9945">MANPSIYNFLAFDNPRPTKRQAHHPYQHQQLLPPPPPPTSATHLFQCLYYSRKFYSSQALGGHQNAHKCERAARQKLDYPSINIEI</sequence>
<dbReference type="Proteomes" id="UP001163603">
    <property type="component" value="Chromosome 4"/>
</dbReference>
<gene>
    <name evidence="1" type="ORF">Pint_17531</name>
</gene>
<protein>
    <submittedName>
        <fullName evidence="1">Uncharacterized protein</fullName>
    </submittedName>
</protein>
<comment type="caution">
    <text evidence="1">The sequence shown here is derived from an EMBL/GenBank/DDBJ whole genome shotgun (WGS) entry which is preliminary data.</text>
</comment>